<keyword evidence="3" id="KW-1185">Reference proteome</keyword>
<dbReference type="RefSeq" id="WP_097074519.1">
    <property type="nucleotide sequence ID" value="NZ_OBMQ01000012.1"/>
</dbReference>
<name>A0A285TJW8_9BACL</name>
<protein>
    <submittedName>
        <fullName evidence="2">Stage II sporulation protein P</fullName>
    </submittedName>
</protein>
<gene>
    <name evidence="2" type="ORF">SAMN05880501_11227</name>
</gene>
<dbReference type="Pfam" id="PF07454">
    <property type="entry name" value="SpoIIP"/>
    <property type="match status" value="1"/>
</dbReference>
<sequence length="296" mass="32972">MLKKVQVLAVFLFFFFMLPIIAGLLPFPNNEKYEPPQVEEKQVVFASADVSTQEAPPTEMPIEVTPEEQETKSQSDVTPSVNSYDVLFVFTHSHETYKPFVKTEKGKVAVYDDQTNLLTMAKVMEDYFRLNGLNAKTLDVDVMSVMKQKGVTMASAYKTVRPYLSKELQQNSYDLVLDIHRDATAADKSTVIHNDVKYAKVAFVIGAENPNYKSNLSYANTLSQSLNKIVPNLSRGIIEKKGAGVDGVYNQDLSKSLLLIEIGGIDNTEDEVYRSIAVLAQAISKSLVNQQVAKNN</sequence>
<dbReference type="OrthoDB" id="1633470at2"/>
<dbReference type="AlphaFoldDB" id="A0A285TJW8"/>
<evidence type="ECO:0000313" key="3">
    <source>
        <dbReference type="Proteomes" id="UP000219636"/>
    </source>
</evidence>
<organism evidence="2 3">
    <name type="scientific">Ureibacillus xyleni</name>
    <dbReference type="NCBI Taxonomy" id="614648"/>
    <lineage>
        <taxon>Bacteria</taxon>
        <taxon>Bacillati</taxon>
        <taxon>Bacillota</taxon>
        <taxon>Bacilli</taxon>
        <taxon>Bacillales</taxon>
        <taxon>Caryophanaceae</taxon>
        <taxon>Ureibacillus</taxon>
    </lineage>
</organism>
<dbReference type="NCBIfam" id="TIGR02867">
    <property type="entry name" value="spore_II_P"/>
    <property type="match status" value="1"/>
</dbReference>
<feature type="region of interest" description="Disordered" evidence="1">
    <location>
        <begin position="51"/>
        <end position="78"/>
    </location>
</feature>
<proteinExistence type="predicted"/>
<reference evidence="3" key="1">
    <citation type="submission" date="2017-08" db="EMBL/GenBank/DDBJ databases">
        <authorList>
            <person name="Varghese N."/>
            <person name="Submissions S."/>
        </authorList>
    </citation>
    <scope>NUCLEOTIDE SEQUENCE [LARGE SCALE GENOMIC DNA]</scope>
    <source>
        <strain evidence="3">JC22</strain>
    </source>
</reference>
<accession>A0A285TJW8</accession>
<dbReference type="SUPFAM" id="SSF53187">
    <property type="entry name" value="Zn-dependent exopeptidases"/>
    <property type="match status" value="1"/>
</dbReference>
<dbReference type="Proteomes" id="UP000219636">
    <property type="component" value="Unassembled WGS sequence"/>
</dbReference>
<dbReference type="InterPro" id="IPR010897">
    <property type="entry name" value="Spore_II_P"/>
</dbReference>
<evidence type="ECO:0000313" key="2">
    <source>
        <dbReference type="EMBL" id="SOC20781.1"/>
    </source>
</evidence>
<dbReference type="EMBL" id="OBMQ01000012">
    <property type="protein sequence ID" value="SOC20781.1"/>
    <property type="molecule type" value="Genomic_DNA"/>
</dbReference>
<evidence type="ECO:0000256" key="1">
    <source>
        <dbReference type="SAM" id="MobiDB-lite"/>
    </source>
</evidence>